<proteinExistence type="predicted"/>
<keyword evidence="3" id="KW-1185">Reference proteome</keyword>
<comment type="caution">
    <text evidence="2">The sequence shown here is derived from an EMBL/GenBank/DDBJ whole genome shotgun (WGS) entry which is preliminary data.</text>
</comment>
<feature type="region of interest" description="Disordered" evidence="1">
    <location>
        <begin position="1"/>
        <end position="66"/>
    </location>
</feature>
<name>A0A5B7HRG9_PORTR</name>
<dbReference type="Proteomes" id="UP000324222">
    <property type="component" value="Unassembled WGS sequence"/>
</dbReference>
<dbReference type="EMBL" id="VSRR010035182">
    <property type="protein sequence ID" value="MPC72673.1"/>
    <property type="molecule type" value="Genomic_DNA"/>
</dbReference>
<evidence type="ECO:0000313" key="3">
    <source>
        <dbReference type="Proteomes" id="UP000324222"/>
    </source>
</evidence>
<evidence type="ECO:0000256" key="1">
    <source>
        <dbReference type="SAM" id="MobiDB-lite"/>
    </source>
</evidence>
<sequence length="66" mass="7431">MFAEVRSPRPARSWEPRSPSKSHNSTGYAASPRLPPVRHGFASSVILSPPSEGEIMQRGLRRREKF</sequence>
<reference evidence="2 3" key="1">
    <citation type="submission" date="2019-05" db="EMBL/GenBank/DDBJ databases">
        <title>Another draft genome of Portunus trituberculatus and its Hox gene families provides insights of decapod evolution.</title>
        <authorList>
            <person name="Jeong J.-H."/>
            <person name="Song I."/>
            <person name="Kim S."/>
            <person name="Choi T."/>
            <person name="Kim D."/>
            <person name="Ryu S."/>
            <person name="Kim W."/>
        </authorList>
    </citation>
    <scope>NUCLEOTIDE SEQUENCE [LARGE SCALE GENOMIC DNA]</scope>
    <source>
        <tissue evidence="2">Muscle</tissue>
    </source>
</reference>
<accession>A0A5B7HRG9</accession>
<evidence type="ECO:0000313" key="2">
    <source>
        <dbReference type="EMBL" id="MPC72673.1"/>
    </source>
</evidence>
<protein>
    <submittedName>
        <fullName evidence="2">Uncharacterized protein</fullName>
    </submittedName>
</protein>
<organism evidence="2 3">
    <name type="scientific">Portunus trituberculatus</name>
    <name type="common">Swimming crab</name>
    <name type="synonym">Neptunus trituberculatus</name>
    <dbReference type="NCBI Taxonomy" id="210409"/>
    <lineage>
        <taxon>Eukaryota</taxon>
        <taxon>Metazoa</taxon>
        <taxon>Ecdysozoa</taxon>
        <taxon>Arthropoda</taxon>
        <taxon>Crustacea</taxon>
        <taxon>Multicrustacea</taxon>
        <taxon>Malacostraca</taxon>
        <taxon>Eumalacostraca</taxon>
        <taxon>Eucarida</taxon>
        <taxon>Decapoda</taxon>
        <taxon>Pleocyemata</taxon>
        <taxon>Brachyura</taxon>
        <taxon>Eubrachyura</taxon>
        <taxon>Portunoidea</taxon>
        <taxon>Portunidae</taxon>
        <taxon>Portuninae</taxon>
        <taxon>Portunus</taxon>
    </lineage>
</organism>
<gene>
    <name evidence="2" type="ORF">E2C01_066985</name>
</gene>
<dbReference type="AlphaFoldDB" id="A0A5B7HRG9"/>
<feature type="compositionally biased region" description="Polar residues" evidence="1">
    <location>
        <begin position="19"/>
        <end position="28"/>
    </location>
</feature>